<evidence type="ECO:0000313" key="2">
    <source>
        <dbReference type="Proteomes" id="UP000789759"/>
    </source>
</evidence>
<name>A0A9N9ID58_9GLOM</name>
<protein>
    <submittedName>
        <fullName evidence="1">611_t:CDS:1</fullName>
    </submittedName>
</protein>
<gene>
    <name evidence="1" type="ORF">CPELLU_LOCUS13470</name>
</gene>
<organism evidence="1 2">
    <name type="scientific">Cetraspora pellucida</name>
    <dbReference type="NCBI Taxonomy" id="1433469"/>
    <lineage>
        <taxon>Eukaryota</taxon>
        <taxon>Fungi</taxon>
        <taxon>Fungi incertae sedis</taxon>
        <taxon>Mucoromycota</taxon>
        <taxon>Glomeromycotina</taxon>
        <taxon>Glomeromycetes</taxon>
        <taxon>Diversisporales</taxon>
        <taxon>Gigasporaceae</taxon>
        <taxon>Cetraspora</taxon>
    </lineage>
</organism>
<accession>A0A9N9ID58</accession>
<dbReference type="AlphaFoldDB" id="A0A9N9ID58"/>
<dbReference type="EMBL" id="CAJVQA010014368">
    <property type="protein sequence ID" value="CAG8730632.1"/>
    <property type="molecule type" value="Genomic_DNA"/>
</dbReference>
<reference evidence="1" key="1">
    <citation type="submission" date="2021-06" db="EMBL/GenBank/DDBJ databases">
        <authorList>
            <person name="Kallberg Y."/>
            <person name="Tangrot J."/>
            <person name="Rosling A."/>
        </authorList>
    </citation>
    <scope>NUCLEOTIDE SEQUENCE</scope>
    <source>
        <strain evidence="1">FL966</strain>
    </source>
</reference>
<keyword evidence="2" id="KW-1185">Reference proteome</keyword>
<sequence length="71" mass="8039">MSDRMLRKSHETSLRLRHYKKQRCIGDNAICNTSAKLEANFSGATAKGGFILLLFPNLAFHFRIAIKNSTK</sequence>
<evidence type="ECO:0000313" key="1">
    <source>
        <dbReference type="EMBL" id="CAG8730632.1"/>
    </source>
</evidence>
<comment type="caution">
    <text evidence="1">The sequence shown here is derived from an EMBL/GenBank/DDBJ whole genome shotgun (WGS) entry which is preliminary data.</text>
</comment>
<proteinExistence type="predicted"/>
<dbReference type="Proteomes" id="UP000789759">
    <property type="component" value="Unassembled WGS sequence"/>
</dbReference>